<feature type="domain" description="CAP-Gly" evidence="9">
    <location>
        <begin position="60"/>
        <end position="102"/>
    </location>
</feature>
<feature type="coiled-coil region" evidence="7">
    <location>
        <begin position="1289"/>
        <end position="1361"/>
    </location>
</feature>
<dbReference type="InterPro" id="IPR036859">
    <property type="entry name" value="CAP-Gly_dom_sf"/>
</dbReference>
<accession>A0A0K2TNI4</accession>
<dbReference type="PANTHER" id="PTHR18916">
    <property type="entry name" value="DYNACTIN 1-RELATED MICROTUBULE-BINDING"/>
    <property type="match status" value="1"/>
</dbReference>
<protein>
    <recommendedName>
        <fullName evidence="9">CAP-Gly domain-containing protein</fullName>
    </recommendedName>
</protein>
<dbReference type="PANTHER" id="PTHR18916:SF82">
    <property type="entry name" value="CAP-GLY DOMAIN-CONTAINING PROTEIN"/>
    <property type="match status" value="1"/>
</dbReference>
<feature type="coiled-coil region" evidence="7">
    <location>
        <begin position="324"/>
        <end position="443"/>
    </location>
</feature>
<dbReference type="Pfam" id="PF16641">
    <property type="entry name" value="CLIP1_ZNF"/>
    <property type="match status" value="2"/>
</dbReference>
<dbReference type="Pfam" id="PF01302">
    <property type="entry name" value="CAP_GLY"/>
    <property type="match status" value="2"/>
</dbReference>
<dbReference type="GO" id="GO:0051010">
    <property type="term" value="F:microtubule plus-end binding"/>
    <property type="evidence" value="ECO:0007669"/>
    <property type="project" value="TreeGrafter"/>
</dbReference>
<evidence type="ECO:0000256" key="1">
    <source>
        <dbReference type="ARBA" id="ARBA00004245"/>
    </source>
</evidence>
<evidence type="ECO:0000259" key="9">
    <source>
        <dbReference type="PROSITE" id="PS50245"/>
    </source>
</evidence>
<evidence type="ECO:0000256" key="2">
    <source>
        <dbReference type="ARBA" id="ARBA00022490"/>
    </source>
</evidence>
<organism evidence="10">
    <name type="scientific">Lepeophtheirus salmonis</name>
    <name type="common">Salmon louse</name>
    <name type="synonym">Caligus salmonis</name>
    <dbReference type="NCBI Taxonomy" id="72036"/>
    <lineage>
        <taxon>Eukaryota</taxon>
        <taxon>Metazoa</taxon>
        <taxon>Ecdysozoa</taxon>
        <taxon>Arthropoda</taxon>
        <taxon>Crustacea</taxon>
        <taxon>Multicrustacea</taxon>
        <taxon>Hexanauplia</taxon>
        <taxon>Copepoda</taxon>
        <taxon>Siphonostomatoida</taxon>
        <taxon>Caligidae</taxon>
        <taxon>Lepeophtheirus</taxon>
    </lineage>
</organism>
<comment type="subcellular location">
    <subcellularLocation>
        <location evidence="1">Cytoplasm</location>
        <location evidence="1">Cytoskeleton</location>
    </subcellularLocation>
</comment>
<feature type="region of interest" description="Disordered" evidence="8">
    <location>
        <begin position="163"/>
        <end position="187"/>
    </location>
</feature>
<evidence type="ECO:0000256" key="6">
    <source>
        <dbReference type="ARBA" id="ARBA00023212"/>
    </source>
</evidence>
<proteinExistence type="predicted"/>
<name>A0A0K2TNI4_LEPSM</name>
<feature type="coiled-coil region" evidence="7">
    <location>
        <begin position="942"/>
        <end position="1186"/>
    </location>
</feature>
<feature type="coiled-coil region" evidence="7">
    <location>
        <begin position="1390"/>
        <end position="1472"/>
    </location>
</feature>
<feature type="coiled-coil region" evidence="7">
    <location>
        <begin position="811"/>
        <end position="849"/>
    </location>
</feature>
<evidence type="ECO:0000313" key="10">
    <source>
        <dbReference type="EMBL" id="CDW27197.1"/>
    </source>
</evidence>
<evidence type="ECO:0000256" key="5">
    <source>
        <dbReference type="ARBA" id="ARBA00023054"/>
    </source>
</evidence>
<evidence type="ECO:0000256" key="3">
    <source>
        <dbReference type="ARBA" id="ARBA00022701"/>
    </source>
</evidence>
<dbReference type="EMBL" id="HACA01009836">
    <property type="protein sequence ID" value="CDW27197.1"/>
    <property type="molecule type" value="Transcribed_RNA"/>
</dbReference>
<feature type="coiled-coil region" evidence="7">
    <location>
        <begin position="1219"/>
        <end position="1253"/>
    </location>
</feature>
<keyword evidence="6" id="KW-0206">Cytoskeleton</keyword>
<dbReference type="PROSITE" id="PS50245">
    <property type="entry name" value="CAP_GLY_2"/>
    <property type="match status" value="2"/>
</dbReference>
<dbReference type="GO" id="GO:0005938">
    <property type="term" value="C:cell cortex"/>
    <property type="evidence" value="ECO:0007669"/>
    <property type="project" value="TreeGrafter"/>
</dbReference>
<dbReference type="GO" id="GO:0005634">
    <property type="term" value="C:nucleus"/>
    <property type="evidence" value="ECO:0007669"/>
    <property type="project" value="TreeGrafter"/>
</dbReference>
<dbReference type="PROSITE" id="PS00845">
    <property type="entry name" value="CAP_GLY_1"/>
    <property type="match status" value="2"/>
</dbReference>
<dbReference type="GO" id="GO:0035371">
    <property type="term" value="C:microtubule plus-end"/>
    <property type="evidence" value="ECO:0007669"/>
    <property type="project" value="TreeGrafter"/>
</dbReference>
<keyword evidence="2" id="KW-0963">Cytoplasm</keyword>
<keyword evidence="5 7" id="KW-0175">Coiled coil</keyword>
<keyword evidence="3" id="KW-0493">Microtubule</keyword>
<dbReference type="Gene3D" id="2.30.30.190">
    <property type="entry name" value="CAP Gly-rich-like domain"/>
    <property type="match status" value="2"/>
</dbReference>
<dbReference type="SUPFAM" id="SSF74924">
    <property type="entry name" value="Cap-Gly domain"/>
    <property type="match status" value="2"/>
</dbReference>
<feature type="coiled-coil region" evidence="7">
    <location>
        <begin position="875"/>
        <end position="909"/>
    </location>
</feature>
<feature type="region of interest" description="Disordered" evidence="8">
    <location>
        <begin position="1"/>
        <end position="31"/>
    </location>
</feature>
<sequence length="1578" mass="180073">MSSIPKPSRIARPLTTSQTKEKGGGSNVSISEVSSNPLNLKVGDKVCVRGNTPGVISFLGETKFASGLWAGVVLDKPEGKNDGSVNGVSYFKCKPMYGVFSRPSRLSLRDALENTRKGPIPNINFPQLNLPYSKEKVSVQSLNSQLCLGTSPTKTLQHSIISSFDDPTQRTPSPTGSQISISTLKSSESPQLGDRVIVSSTTSNSKVGTLRYLGKAEFAQGEWAGVELDLPYGKNDGTVQGVAYFECKPNHGVFVLSSKVTKSPRSFMQFRQISNLSSASIATPNRRICRQRSDLSNISATSTSAGKRRSVSSINAPEMLKLSLKEKEAEIEKITKEMELERAQFSKAANQTDILESKLKEMEREFGTFKLESISSEHKKDERISELSSKLSEEKQKFEDLQFQFEELHLSKGSAEDQEEKEISLLKKELVESESTIEKLKEVEIYFKKVQSESKTMIKDLEEKCSVLAFEAEEKTVALNLEVDELKKNLESYKISLERERERSISVQGKMKTEEESVTRKIETLEEYISKKEDEILEMNMKIESFEKSEQCTFEKYEKALSELKESDLKNQELTTKTSQMEVELKCQYGEVDRLTNKINGLNEVMELKDTEIKSVKKILTQTQKSLKSTKEESEKAMARLSESDSSTNIEISKLMGENAALREKLDEDSENMNSSNKLVESIKEKLERTELEFIEANKKFENVCSINRNLEKEIETLRSGSSINNEEVKRLSGCISLKDSELSSLRGDVNILKSQLNTLKDVITQTEFEAKEKEALLIKEQEKDIFKLMEALKKSEGLLKKMEKTKADAIDACNSKMNAARKELNEQINELKVEMMETKVENTRLTEDLERSRVHATQTGSETSEELSSLKEAIESNIKMTKFKEQELEDLQNELVESKAKLQSVSKELSKESKFRVELQEKLESLHSTHDEEMGELVDVVNDLKEKDDELKVAMSQLEIKADTLVKVERDAERKEKLYKEELDRIKVECQDKIQVLTQSLEDTNAQISYLKESSASSKVEYDLRKEKLKTEKQQLEDEHNKEMDKKDELIQRLKSELSSNEVEQEVINEELKAKIEELEQVSMDLEVKEASFSNKVRINDESHNSEVEILVSKVEDAKIEIIDLNEKLARTKADHDSKIDELKLEKKVEVNNLQDLLSERDRDIVDHKAKISELENQITDIIRTSEDEVNLLNAKVVKFSSEFEELRTIRRELDSRVKTIETQRDEMSMQNEELNVKIVEKERQVNECTSQFQTIKVSFERTKKELAEHIEKSIEISSGNDELVTAINMERKRVDELQVALGETESERDTLSQQLEDFEATKERLRIVEGSEHELNGMIEELKRQSASMQDKFSAERKEMNEVVENSHILLTEKIEEFKSLKKESELLHSENAQINSFKRNILILEQEKREMENKLNLLGTNNVMGKPDIMKKSTTTVNIIDNEDEEESNENLRSQINFLNSVIVDMQRKNDKYKMKLELYESGKVLGGDMDDENSQLNLLLNGINANQVPPRLFCDICDQFDLHDTEDCPTQAMMVVDEGSHTRNTASRSSNRPYCESCEVFGHATQDCNDEETF</sequence>
<reference evidence="10" key="1">
    <citation type="submission" date="2014-05" db="EMBL/GenBank/DDBJ databases">
        <authorList>
            <person name="Chronopoulou M."/>
        </authorList>
    </citation>
    <scope>NUCLEOTIDE SEQUENCE</scope>
    <source>
        <tissue evidence="10">Whole organism</tissue>
    </source>
</reference>
<evidence type="ECO:0000256" key="8">
    <source>
        <dbReference type="SAM" id="MobiDB-lite"/>
    </source>
</evidence>
<feature type="coiled-coil region" evidence="7">
    <location>
        <begin position="469"/>
        <end position="700"/>
    </location>
</feature>
<dbReference type="GO" id="GO:0031122">
    <property type="term" value="P:cytoplasmic microtubule organization"/>
    <property type="evidence" value="ECO:0007669"/>
    <property type="project" value="TreeGrafter"/>
</dbReference>
<dbReference type="OrthoDB" id="5412539at2759"/>
<dbReference type="InterPro" id="IPR032108">
    <property type="entry name" value="CLIP1_ZNF"/>
</dbReference>
<evidence type="ECO:0000256" key="4">
    <source>
        <dbReference type="ARBA" id="ARBA00022737"/>
    </source>
</evidence>
<keyword evidence="4" id="KW-0677">Repeat</keyword>
<dbReference type="InterPro" id="IPR000938">
    <property type="entry name" value="CAP-Gly_domain"/>
</dbReference>
<feature type="domain" description="CAP-Gly" evidence="9">
    <location>
        <begin position="214"/>
        <end position="256"/>
    </location>
</feature>
<evidence type="ECO:0000256" key="7">
    <source>
        <dbReference type="SAM" id="Coils"/>
    </source>
</evidence>
<feature type="region of interest" description="Disordered" evidence="8">
    <location>
        <begin position="851"/>
        <end position="870"/>
    </location>
</feature>
<dbReference type="SMART" id="SM01052">
    <property type="entry name" value="CAP_GLY"/>
    <property type="match status" value="2"/>
</dbReference>